<dbReference type="RefSeq" id="WP_169419216.1">
    <property type="nucleotide sequence ID" value="NZ_JABBFX010000001.1"/>
</dbReference>
<dbReference type="EMBL" id="JABBFX010000001">
    <property type="protein sequence ID" value="NML45129.1"/>
    <property type="molecule type" value="Genomic_DNA"/>
</dbReference>
<evidence type="ECO:0000313" key="12">
    <source>
        <dbReference type="EMBL" id="NML45129.1"/>
    </source>
</evidence>
<keyword evidence="7" id="KW-1133">Transmembrane helix</keyword>
<dbReference type="AlphaFoldDB" id="A0A848H6I4"/>
<evidence type="ECO:0000256" key="2">
    <source>
        <dbReference type="ARBA" id="ARBA00021549"/>
    </source>
</evidence>
<dbReference type="InterPro" id="IPR022346">
    <property type="entry name" value="T2SS_GspH"/>
</dbReference>
<keyword evidence="6" id="KW-0812">Transmembrane</keyword>
<accession>A0A848H6I4</accession>
<dbReference type="Pfam" id="PF12019">
    <property type="entry name" value="GspH"/>
    <property type="match status" value="1"/>
</dbReference>
<dbReference type="GO" id="GO:0005886">
    <property type="term" value="C:plasma membrane"/>
    <property type="evidence" value="ECO:0007669"/>
    <property type="project" value="UniProtKB-SubCell"/>
</dbReference>
<gene>
    <name evidence="12" type="ORF">HHL11_15325</name>
</gene>
<evidence type="ECO:0000256" key="9">
    <source>
        <dbReference type="ARBA" id="ARBA00025772"/>
    </source>
</evidence>
<dbReference type="NCBIfam" id="TIGR02532">
    <property type="entry name" value="IV_pilin_GFxxxE"/>
    <property type="match status" value="1"/>
</dbReference>
<dbReference type="SUPFAM" id="SSF54523">
    <property type="entry name" value="Pili subunits"/>
    <property type="match status" value="1"/>
</dbReference>
<dbReference type="GO" id="GO:0015627">
    <property type="term" value="C:type II protein secretion system complex"/>
    <property type="evidence" value="ECO:0007669"/>
    <property type="project" value="InterPro"/>
</dbReference>
<dbReference type="GO" id="GO:0015628">
    <property type="term" value="P:protein secretion by the type II secretion system"/>
    <property type="evidence" value="ECO:0007669"/>
    <property type="project" value="InterPro"/>
</dbReference>
<evidence type="ECO:0000256" key="6">
    <source>
        <dbReference type="ARBA" id="ARBA00022692"/>
    </source>
</evidence>
<evidence type="ECO:0000313" key="13">
    <source>
        <dbReference type="Proteomes" id="UP000541185"/>
    </source>
</evidence>
<dbReference type="InterPro" id="IPR012902">
    <property type="entry name" value="N_methyl_site"/>
</dbReference>
<feature type="domain" description="General secretion pathway GspH" evidence="11">
    <location>
        <begin position="46"/>
        <end position="169"/>
    </location>
</feature>
<dbReference type="Pfam" id="PF07963">
    <property type="entry name" value="N_methyl"/>
    <property type="match status" value="1"/>
</dbReference>
<keyword evidence="3" id="KW-1003">Cell membrane</keyword>
<evidence type="ECO:0000256" key="5">
    <source>
        <dbReference type="ARBA" id="ARBA00022519"/>
    </source>
</evidence>
<keyword evidence="4" id="KW-0488">Methylation</keyword>
<evidence type="ECO:0000256" key="7">
    <source>
        <dbReference type="ARBA" id="ARBA00022989"/>
    </source>
</evidence>
<protein>
    <recommendedName>
        <fullName evidence="2">Type II secretion system protein H</fullName>
    </recommendedName>
    <alternativeName>
        <fullName evidence="10">General secretion pathway protein H</fullName>
    </alternativeName>
</protein>
<comment type="similarity">
    <text evidence="9">Belongs to the GSP H family.</text>
</comment>
<dbReference type="InterPro" id="IPR045584">
    <property type="entry name" value="Pilin-like"/>
</dbReference>
<evidence type="ECO:0000256" key="8">
    <source>
        <dbReference type="ARBA" id="ARBA00023136"/>
    </source>
</evidence>
<keyword evidence="13" id="KW-1185">Reference proteome</keyword>
<name>A0A848H6I4_9BURK</name>
<keyword evidence="5" id="KW-0997">Cell inner membrane</keyword>
<sequence>MDKTTQRGFTLPEMLVTFSVLGGLLAMALTSITDMVHDLRLAGVSNDVMQQLFLARSEAIKRNRRVAVCKSPDGESCAEQGGWEQGWILFEDTNNSGTREAHEPILQRLNPLPPQYRLTANNPLARYVSYHPLGGTVMASGAFQAGTFTLCRLSAGPGEGRQIIINAGGRPRVQKVQLESCM</sequence>
<organism evidence="12 13">
    <name type="scientific">Ramlibacter agri</name>
    <dbReference type="NCBI Taxonomy" id="2728837"/>
    <lineage>
        <taxon>Bacteria</taxon>
        <taxon>Pseudomonadati</taxon>
        <taxon>Pseudomonadota</taxon>
        <taxon>Betaproteobacteria</taxon>
        <taxon>Burkholderiales</taxon>
        <taxon>Comamonadaceae</taxon>
        <taxon>Ramlibacter</taxon>
    </lineage>
</organism>
<keyword evidence="8" id="KW-0472">Membrane</keyword>
<dbReference type="Proteomes" id="UP000541185">
    <property type="component" value="Unassembled WGS sequence"/>
</dbReference>
<dbReference type="Gene3D" id="3.55.40.10">
    <property type="entry name" value="minor pseudopilin epsh domain"/>
    <property type="match status" value="1"/>
</dbReference>
<comment type="subcellular location">
    <subcellularLocation>
        <location evidence="1">Cell inner membrane</location>
        <topology evidence="1">Single-pass membrane protein</topology>
    </subcellularLocation>
</comment>
<proteinExistence type="inferred from homology"/>
<evidence type="ECO:0000256" key="1">
    <source>
        <dbReference type="ARBA" id="ARBA00004377"/>
    </source>
</evidence>
<evidence type="ECO:0000256" key="10">
    <source>
        <dbReference type="ARBA" id="ARBA00030775"/>
    </source>
</evidence>
<comment type="caution">
    <text evidence="12">The sequence shown here is derived from an EMBL/GenBank/DDBJ whole genome shotgun (WGS) entry which is preliminary data.</text>
</comment>
<dbReference type="PROSITE" id="PS00409">
    <property type="entry name" value="PROKAR_NTER_METHYL"/>
    <property type="match status" value="1"/>
</dbReference>
<evidence type="ECO:0000256" key="3">
    <source>
        <dbReference type="ARBA" id="ARBA00022475"/>
    </source>
</evidence>
<evidence type="ECO:0000256" key="4">
    <source>
        <dbReference type="ARBA" id="ARBA00022481"/>
    </source>
</evidence>
<evidence type="ECO:0000259" key="11">
    <source>
        <dbReference type="Pfam" id="PF12019"/>
    </source>
</evidence>
<reference evidence="12 13" key="1">
    <citation type="submission" date="2020-04" db="EMBL/GenBank/DDBJ databases">
        <title>Ramlibacter sp. G-1-2-2 isolated from soil.</title>
        <authorList>
            <person name="Dahal R.H."/>
        </authorList>
    </citation>
    <scope>NUCLEOTIDE SEQUENCE [LARGE SCALE GENOMIC DNA]</scope>
    <source>
        <strain evidence="12 13">G-1-2-2</strain>
    </source>
</reference>